<dbReference type="InterPro" id="IPR011009">
    <property type="entry name" value="Kinase-like_dom_sf"/>
</dbReference>
<evidence type="ECO:0000256" key="5">
    <source>
        <dbReference type="ARBA" id="ARBA00022840"/>
    </source>
</evidence>
<evidence type="ECO:0000256" key="1">
    <source>
        <dbReference type="ARBA" id="ARBA00022535"/>
    </source>
</evidence>
<comment type="caution">
    <text evidence="10">The sequence shown here is derived from an EMBL/GenBank/DDBJ whole genome shotgun (WGS) entry which is preliminary data.</text>
</comment>
<dbReference type="SMART" id="SM00220">
    <property type="entry name" value="S_TKc"/>
    <property type="match status" value="1"/>
</dbReference>
<keyword evidence="3 7" id="KW-0547">Nucleotide-binding</keyword>
<evidence type="ECO:0000256" key="4">
    <source>
        <dbReference type="ARBA" id="ARBA00022777"/>
    </source>
</evidence>
<dbReference type="Gene3D" id="3.30.200.20">
    <property type="entry name" value="Phosphorylase Kinase, domain 1"/>
    <property type="match status" value="1"/>
</dbReference>
<accession>A0A3N0VM62</accession>
<evidence type="ECO:0000313" key="11">
    <source>
        <dbReference type="Proteomes" id="UP000282106"/>
    </source>
</evidence>
<dbReference type="PANTHER" id="PTHR43289">
    <property type="entry name" value="MITOGEN-ACTIVATED PROTEIN KINASE KINASE KINASE 20-RELATED"/>
    <property type="match status" value="1"/>
</dbReference>
<dbReference type="PROSITE" id="PS00108">
    <property type="entry name" value="PROTEIN_KINASE_ST"/>
    <property type="match status" value="1"/>
</dbReference>
<evidence type="ECO:0000256" key="3">
    <source>
        <dbReference type="ARBA" id="ARBA00022741"/>
    </source>
</evidence>
<keyword evidence="2" id="KW-0808">Transferase</keyword>
<dbReference type="Pfam" id="PF00069">
    <property type="entry name" value="Pkinase"/>
    <property type="match status" value="1"/>
</dbReference>
<dbReference type="AlphaFoldDB" id="A0A3N0VM62"/>
<evidence type="ECO:0000256" key="2">
    <source>
        <dbReference type="ARBA" id="ARBA00022679"/>
    </source>
</evidence>
<proteinExistence type="predicted"/>
<dbReference type="PROSITE" id="PS00107">
    <property type="entry name" value="PROTEIN_KINASE_ATP"/>
    <property type="match status" value="1"/>
</dbReference>
<dbReference type="InterPro" id="IPR014710">
    <property type="entry name" value="RmlC-like_jellyroll"/>
</dbReference>
<keyword evidence="11" id="KW-1185">Reference proteome</keyword>
<evidence type="ECO:0000313" key="10">
    <source>
        <dbReference type="EMBL" id="ROH93821.1"/>
    </source>
</evidence>
<dbReference type="EMBL" id="RJVO01000001">
    <property type="protein sequence ID" value="ROH93821.1"/>
    <property type="molecule type" value="Genomic_DNA"/>
</dbReference>
<dbReference type="InterPro" id="IPR000719">
    <property type="entry name" value="Prot_kinase_dom"/>
</dbReference>
<dbReference type="PROSITE" id="PS00889">
    <property type="entry name" value="CNMP_BINDING_2"/>
    <property type="match status" value="1"/>
</dbReference>
<sequence length="448" mass="49190">MTVAPRREDNASPLPADAPNRIGKYEIRGVLGKGASGLVYKGFDPFVQREVAVKIALHLSEDRQGGNFEMQAKNFFVEARAAGMLNHPNIIALYDAGMEADLCYIVMEYVDGDTLLPWCRRNGPRMPLDKVLDVGIKCARGLDYSHVKGVLHRDIKPSNIMITKDGVPKIMDFSIAELNEPREGVGSTAVGSPLYMSPEQVMRQPVGPTSDLYALGAVLYQLLTGEPPFYSPHLPGLFAAIRNQPPPALEKKRPDASRELCQILAKLLAKKPAERYQKGLDLASDLMREQERLRESDAHSNRRENRDSLRGLAFFNAFTEEEIDGILGASQLKTFAAGTTMVEEGDVENAFYIIAMGQALVRKGGKPIHVLGKGDCFGEIALLSGMRRTASVQAASTVLALRINATLLDNVAPESQLRFYKTFTQTLIYRLTMSNARLSAATPSPPVT</sequence>
<dbReference type="PROSITE" id="PS50042">
    <property type="entry name" value="CNMP_BINDING_3"/>
    <property type="match status" value="1"/>
</dbReference>
<dbReference type="Gene3D" id="2.60.120.10">
    <property type="entry name" value="Jelly Rolls"/>
    <property type="match status" value="1"/>
</dbReference>
<dbReference type="CDD" id="cd14014">
    <property type="entry name" value="STKc_PknB_like"/>
    <property type="match status" value="1"/>
</dbReference>
<keyword evidence="6" id="KW-0142">cGMP-binding</keyword>
<feature type="domain" description="Protein kinase" evidence="8">
    <location>
        <begin position="25"/>
        <end position="287"/>
    </location>
</feature>
<dbReference type="PROSITE" id="PS50011">
    <property type="entry name" value="PROTEIN_KINASE_DOM"/>
    <property type="match status" value="1"/>
</dbReference>
<dbReference type="CDD" id="cd00038">
    <property type="entry name" value="CAP_ED"/>
    <property type="match status" value="1"/>
</dbReference>
<dbReference type="SUPFAM" id="SSF56112">
    <property type="entry name" value="Protein kinase-like (PK-like)"/>
    <property type="match status" value="1"/>
</dbReference>
<dbReference type="GO" id="GO:0030553">
    <property type="term" value="F:cGMP binding"/>
    <property type="evidence" value="ECO:0007669"/>
    <property type="project" value="UniProtKB-KW"/>
</dbReference>
<dbReference type="GO" id="GO:0004674">
    <property type="term" value="F:protein serine/threonine kinase activity"/>
    <property type="evidence" value="ECO:0007669"/>
    <property type="project" value="UniProtKB-KW"/>
</dbReference>
<dbReference type="Gene3D" id="1.10.510.10">
    <property type="entry name" value="Transferase(Phosphotransferase) domain 1"/>
    <property type="match status" value="1"/>
</dbReference>
<dbReference type="Pfam" id="PF00027">
    <property type="entry name" value="cNMP_binding"/>
    <property type="match status" value="1"/>
</dbReference>
<keyword evidence="1" id="KW-0140">cGMP</keyword>
<name>A0A3N0VM62_9GAMM</name>
<keyword evidence="4 10" id="KW-0418">Kinase</keyword>
<keyword evidence="10" id="KW-0723">Serine/threonine-protein kinase</keyword>
<gene>
    <name evidence="10" type="ORF">ED208_01415</name>
</gene>
<dbReference type="Proteomes" id="UP000282106">
    <property type="component" value="Unassembled WGS sequence"/>
</dbReference>
<dbReference type="PANTHER" id="PTHR43289:SF6">
    <property type="entry name" value="SERINE_THREONINE-PROTEIN KINASE NEKL-3"/>
    <property type="match status" value="1"/>
</dbReference>
<dbReference type="InterPro" id="IPR000595">
    <property type="entry name" value="cNMP-bd_dom"/>
</dbReference>
<dbReference type="InterPro" id="IPR018490">
    <property type="entry name" value="cNMP-bd_dom_sf"/>
</dbReference>
<dbReference type="InterPro" id="IPR018488">
    <property type="entry name" value="cNMP-bd_CS"/>
</dbReference>
<evidence type="ECO:0000259" key="8">
    <source>
        <dbReference type="PROSITE" id="PS50011"/>
    </source>
</evidence>
<protein>
    <submittedName>
        <fullName evidence="10">Serine/threonine protein kinase</fullName>
    </submittedName>
</protein>
<evidence type="ECO:0000256" key="6">
    <source>
        <dbReference type="ARBA" id="ARBA00022992"/>
    </source>
</evidence>
<evidence type="ECO:0000256" key="7">
    <source>
        <dbReference type="PROSITE-ProRule" id="PRU10141"/>
    </source>
</evidence>
<dbReference type="InterPro" id="IPR008271">
    <property type="entry name" value="Ser/Thr_kinase_AS"/>
</dbReference>
<keyword evidence="5 7" id="KW-0067">ATP-binding</keyword>
<feature type="binding site" evidence="7">
    <location>
        <position position="54"/>
    </location>
    <ligand>
        <name>ATP</name>
        <dbReference type="ChEBI" id="CHEBI:30616"/>
    </ligand>
</feature>
<dbReference type="SUPFAM" id="SSF51206">
    <property type="entry name" value="cAMP-binding domain-like"/>
    <property type="match status" value="1"/>
</dbReference>
<organism evidence="10 11">
    <name type="scientific">Stagnimonas aquatica</name>
    <dbReference type="NCBI Taxonomy" id="2689987"/>
    <lineage>
        <taxon>Bacteria</taxon>
        <taxon>Pseudomonadati</taxon>
        <taxon>Pseudomonadota</taxon>
        <taxon>Gammaproteobacteria</taxon>
        <taxon>Nevskiales</taxon>
        <taxon>Nevskiaceae</taxon>
        <taxon>Stagnimonas</taxon>
    </lineage>
</organism>
<feature type="domain" description="Cyclic nucleotide-binding" evidence="9">
    <location>
        <begin position="314"/>
        <end position="411"/>
    </location>
</feature>
<dbReference type="GO" id="GO:0005524">
    <property type="term" value="F:ATP binding"/>
    <property type="evidence" value="ECO:0007669"/>
    <property type="project" value="UniProtKB-UniRule"/>
</dbReference>
<dbReference type="InterPro" id="IPR017441">
    <property type="entry name" value="Protein_kinase_ATP_BS"/>
</dbReference>
<reference evidence="10 11" key="1">
    <citation type="submission" date="2018-10" db="EMBL/GenBank/DDBJ databases">
        <authorList>
            <person name="Chen W.-M."/>
        </authorList>
    </citation>
    <scope>NUCLEOTIDE SEQUENCE [LARGE SCALE GENOMIC DNA]</scope>
    <source>
        <strain evidence="10 11">THS-13</strain>
    </source>
</reference>
<dbReference type="SMART" id="SM00100">
    <property type="entry name" value="cNMP"/>
    <property type="match status" value="1"/>
</dbReference>
<evidence type="ECO:0000259" key="9">
    <source>
        <dbReference type="PROSITE" id="PS50042"/>
    </source>
</evidence>
<dbReference type="InParanoid" id="A0A3N0VM62"/>